<feature type="domain" description="Rhamnogalacturonan lyase" evidence="12">
    <location>
        <begin position="370"/>
        <end position="446"/>
    </location>
</feature>
<evidence type="ECO:0000256" key="10">
    <source>
        <dbReference type="SAM" id="SignalP"/>
    </source>
</evidence>
<comment type="catalytic activity">
    <reaction evidence="1">
        <text>Endotype eliminative cleavage of L-alpha-rhamnopyranosyl-(1-&gt;4)-alpha-D-galactopyranosyluronic acid bonds of rhamnogalacturonan I domains in ramified hairy regions of pectin leaving L-rhamnopyranose at the reducing end and 4-deoxy-4,5-unsaturated D-galactopyranosyluronic acid at the non-reducing end.</text>
        <dbReference type="EC" id="4.2.2.23"/>
    </reaction>
</comment>
<dbReference type="Proteomes" id="UP001329825">
    <property type="component" value="Chromosome 5"/>
</dbReference>
<evidence type="ECO:0000256" key="8">
    <source>
        <dbReference type="ARBA" id="ARBA00023277"/>
    </source>
</evidence>
<dbReference type="Gene3D" id="2.60.40.1120">
    <property type="entry name" value="Carboxypeptidase-like, regulatory domain"/>
    <property type="match status" value="1"/>
</dbReference>
<dbReference type="InterPro" id="IPR011013">
    <property type="entry name" value="Gal_mutarotase_sf_dom"/>
</dbReference>
<evidence type="ECO:0000313" key="13">
    <source>
        <dbReference type="EMBL" id="WRT66806.1"/>
    </source>
</evidence>
<dbReference type="PANTHER" id="PTHR32018">
    <property type="entry name" value="RHAMNOGALACTURONATE LYASE FAMILY PROTEIN"/>
    <property type="match status" value="1"/>
</dbReference>
<evidence type="ECO:0000256" key="2">
    <source>
        <dbReference type="ARBA" id="ARBA00004613"/>
    </source>
</evidence>
<evidence type="ECO:0000259" key="11">
    <source>
        <dbReference type="Pfam" id="PF14683"/>
    </source>
</evidence>
<dbReference type="InterPro" id="IPR013784">
    <property type="entry name" value="Carb-bd-like_fold"/>
</dbReference>
<feature type="chain" id="PRO_5046645446" description="rhamnogalacturonan endolyase" evidence="10">
    <location>
        <begin position="23"/>
        <end position="666"/>
    </location>
</feature>
<reference evidence="13 14" key="1">
    <citation type="submission" date="2024-01" db="EMBL/GenBank/DDBJ databases">
        <title>Comparative genomics of Cryptococcus and Kwoniella reveals pathogenesis evolution and contrasting modes of karyotype evolution via chromosome fusion or intercentromeric recombination.</title>
        <authorList>
            <person name="Coelho M.A."/>
            <person name="David-Palma M."/>
            <person name="Shea T."/>
            <person name="Bowers K."/>
            <person name="McGinley-Smith S."/>
            <person name="Mohammad A.W."/>
            <person name="Gnirke A."/>
            <person name="Yurkov A.M."/>
            <person name="Nowrousian M."/>
            <person name="Sun S."/>
            <person name="Cuomo C.A."/>
            <person name="Heitman J."/>
        </authorList>
    </citation>
    <scope>NUCLEOTIDE SEQUENCE [LARGE SCALE GENOMIC DNA]</scope>
    <source>
        <strain evidence="13">CBS 11374</strain>
    </source>
</reference>
<sequence length="666" mass="74153">MFRCATTFAFLLCLLLSSFVDAFLNATETNGTLSLQNDRVLFVMNKTNSYIDIVTFDGINVLGTPVDPTSAIGPYMDAILTPKQDNYVPGITANYTILQGVDSFGVAYGGMIMSQTAPEGVIGEVLEQYWFLRETETSLHAFSRIAYHNSSVPFLADLQDIRTLFRPHGPMFTHLSTNKDFFVPQPRPNPAVDSTKDLGVATLVQDTTWYIGNRTNDPFVDQVGDYFTKYSMADTYRYHTVHGLFADGTYTPDNSTIGAWTIFNTKDTFFGGPTYSDLVVDGLLYNYIMSNHHGNQTPNITDGFERTWGPAVFHLNHGPVNGSLQQLQEEAEQFANSSYAHQFYDDIARYIPGYVTTSSRGSWTAQLQLPTGAKNTIAILSAPGYDYQDNVFNTSAYQYWAEVGSDGHIEIDRVKEGDYRLTVYADNIFGDFVQENITVTAGQTTKSGIIAWEAESAGTELWRLGVPDKSAGEYKHGYQPDPDHPLHPPQYRIYWGAYDFVDEFPQGVNFKIGESQESVDFNYVHWSVFGGSLTRPAVVAASTVNNWTITFDVEPEDLTGTSNATFTVQLAGASTAAGNTDVYSNTTKYSNLPYVVVINGKELDPWYYRSSSCAIRSGITCYQNAHKFQFPATYLWTNATNELVLSLPFNATSISVMYDALRLEVQ</sequence>
<dbReference type="GeneID" id="87955900"/>
<dbReference type="EMBL" id="CP141885">
    <property type="protein sequence ID" value="WRT66806.1"/>
    <property type="molecule type" value="Genomic_DNA"/>
</dbReference>
<evidence type="ECO:0000313" key="14">
    <source>
        <dbReference type="Proteomes" id="UP001329825"/>
    </source>
</evidence>
<keyword evidence="5" id="KW-0964">Secreted</keyword>
<dbReference type="InterPro" id="IPR051850">
    <property type="entry name" value="Polysacch_Lyase_4"/>
</dbReference>
<proteinExistence type="inferred from homology"/>
<comment type="subcellular location">
    <subcellularLocation>
        <location evidence="2">Secreted</location>
    </subcellularLocation>
</comment>
<feature type="signal peptide" evidence="10">
    <location>
        <begin position="1"/>
        <end position="22"/>
    </location>
</feature>
<dbReference type="Pfam" id="PF14686">
    <property type="entry name" value="fn3_3"/>
    <property type="match status" value="1"/>
</dbReference>
<keyword evidence="9" id="KW-0624">Polysaccharide degradation</keyword>
<gene>
    <name evidence="13" type="ORF">IL334_003769</name>
</gene>
<keyword evidence="7" id="KW-0456">Lyase</keyword>
<protein>
    <recommendedName>
        <fullName evidence="4">rhamnogalacturonan endolyase</fullName>
        <ecNumber evidence="4">4.2.2.23</ecNumber>
    </recommendedName>
</protein>
<keyword evidence="14" id="KW-1185">Reference proteome</keyword>
<accession>A0ABZ1CYG6</accession>
<dbReference type="SUPFAM" id="SSF49452">
    <property type="entry name" value="Starch-binding domain-like"/>
    <property type="match status" value="1"/>
</dbReference>
<dbReference type="RefSeq" id="XP_062791546.1">
    <property type="nucleotide sequence ID" value="XM_062935495.1"/>
</dbReference>
<evidence type="ECO:0000256" key="5">
    <source>
        <dbReference type="ARBA" id="ARBA00022525"/>
    </source>
</evidence>
<dbReference type="CDD" id="cd10316">
    <property type="entry name" value="RGL4_M"/>
    <property type="match status" value="1"/>
</dbReference>
<name>A0ABZ1CYG6_9TREE</name>
<evidence type="ECO:0000256" key="9">
    <source>
        <dbReference type="ARBA" id="ARBA00023326"/>
    </source>
</evidence>
<dbReference type="SUPFAM" id="SSF74650">
    <property type="entry name" value="Galactose mutarotase-like"/>
    <property type="match status" value="1"/>
</dbReference>
<dbReference type="EC" id="4.2.2.23" evidence="4"/>
<organism evidence="13 14">
    <name type="scientific">Kwoniella shivajii</name>
    <dbReference type="NCBI Taxonomy" id="564305"/>
    <lineage>
        <taxon>Eukaryota</taxon>
        <taxon>Fungi</taxon>
        <taxon>Dikarya</taxon>
        <taxon>Basidiomycota</taxon>
        <taxon>Agaricomycotina</taxon>
        <taxon>Tremellomycetes</taxon>
        <taxon>Tremellales</taxon>
        <taxon>Cryptococcaceae</taxon>
        <taxon>Kwoniella</taxon>
    </lineage>
</organism>
<feature type="domain" description="Rhamnogalacturonan lyase" evidence="11">
    <location>
        <begin position="460"/>
        <end position="663"/>
    </location>
</feature>
<comment type="similarity">
    <text evidence="3">Belongs to the polysaccharide lyase 4 family.</text>
</comment>
<dbReference type="SUPFAM" id="SSF49785">
    <property type="entry name" value="Galactose-binding domain-like"/>
    <property type="match status" value="1"/>
</dbReference>
<evidence type="ECO:0000259" key="12">
    <source>
        <dbReference type="Pfam" id="PF14686"/>
    </source>
</evidence>
<evidence type="ECO:0000256" key="6">
    <source>
        <dbReference type="ARBA" id="ARBA00022729"/>
    </source>
</evidence>
<evidence type="ECO:0000256" key="4">
    <source>
        <dbReference type="ARBA" id="ARBA00012437"/>
    </source>
</evidence>
<evidence type="ECO:0000256" key="1">
    <source>
        <dbReference type="ARBA" id="ARBA00001324"/>
    </source>
</evidence>
<keyword evidence="6 10" id="KW-0732">Signal</keyword>
<evidence type="ECO:0000256" key="3">
    <source>
        <dbReference type="ARBA" id="ARBA00010418"/>
    </source>
</evidence>
<dbReference type="InterPro" id="IPR029411">
    <property type="entry name" value="RG-lyase_III"/>
</dbReference>
<dbReference type="InterPro" id="IPR008979">
    <property type="entry name" value="Galactose-bd-like_sf"/>
</dbReference>
<evidence type="ECO:0000256" key="7">
    <source>
        <dbReference type="ARBA" id="ARBA00023239"/>
    </source>
</evidence>
<keyword evidence="8" id="KW-0119">Carbohydrate metabolism</keyword>
<dbReference type="InterPro" id="IPR029413">
    <property type="entry name" value="RG-lyase_II"/>
</dbReference>
<dbReference type="Pfam" id="PF14683">
    <property type="entry name" value="CBM-like"/>
    <property type="match status" value="1"/>
</dbReference>
<dbReference type="PANTHER" id="PTHR32018:SF9">
    <property type="entry name" value="RHAMNOGALACTURONATE LYASE B"/>
    <property type="match status" value="1"/>
</dbReference>